<dbReference type="RefSeq" id="WP_336545837.1">
    <property type="nucleotide sequence ID" value="NZ_JBBBDM010000009.1"/>
</dbReference>
<evidence type="ECO:0000313" key="2">
    <source>
        <dbReference type="Proteomes" id="UP001367771"/>
    </source>
</evidence>
<accession>A0ABU8H693</accession>
<dbReference type="EMBL" id="JBBBDM010000009">
    <property type="protein sequence ID" value="MEI5688477.1"/>
    <property type="molecule type" value="Genomic_DNA"/>
</dbReference>
<dbReference type="Proteomes" id="UP001367771">
    <property type="component" value="Unassembled WGS sequence"/>
</dbReference>
<comment type="caution">
    <text evidence="1">The sequence shown here is derived from an EMBL/GenBank/DDBJ whole genome shotgun (WGS) entry which is preliminary data.</text>
</comment>
<keyword evidence="2" id="KW-1185">Reference proteome</keyword>
<reference evidence="1 2" key="1">
    <citation type="journal article" date="2013" name="Int. J. Syst. Evol. Microbiol.">
        <title>Sphingomonas kyungheensis sp. nov., a bacterium with ginsenoside-converting activity isolated from soil of a ginseng field.</title>
        <authorList>
            <person name="Son H.M."/>
            <person name="Yang J.E."/>
            <person name="Park Y."/>
            <person name="Han C.K."/>
            <person name="Kim S.G."/>
            <person name="Kook M."/>
            <person name="Yi T.H."/>
        </authorList>
    </citation>
    <scope>NUCLEOTIDE SEQUENCE [LARGE SCALE GENOMIC DNA]</scope>
    <source>
        <strain evidence="1 2">LMG 26582</strain>
    </source>
</reference>
<protein>
    <submittedName>
        <fullName evidence="1">Uncharacterized protein</fullName>
    </submittedName>
</protein>
<proteinExistence type="predicted"/>
<sequence>MNRYVLPAKLEGRKTRVGAATLKKLDGALGAIVGEVVELASRGYAMKLSTRKESFTGLSVSRTSFEDVIGPLVAAQLVEHVPGYRDAAGVARAPLFMATPELVATVKGFGLADRISTVHFLKRHASKSNGEGSQDSSVASWLSS</sequence>
<gene>
    <name evidence="1" type="ORF">V8201_15400</name>
</gene>
<evidence type="ECO:0000313" key="1">
    <source>
        <dbReference type="EMBL" id="MEI5688477.1"/>
    </source>
</evidence>
<organism evidence="1 2">
    <name type="scientific">Sphingomonas kyungheensis</name>
    <dbReference type="NCBI Taxonomy" id="1069987"/>
    <lineage>
        <taxon>Bacteria</taxon>
        <taxon>Pseudomonadati</taxon>
        <taxon>Pseudomonadota</taxon>
        <taxon>Alphaproteobacteria</taxon>
        <taxon>Sphingomonadales</taxon>
        <taxon>Sphingomonadaceae</taxon>
        <taxon>Sphingomonas</taxon>
    </lineage>
</organism>
<name>A0ABU8H693_9SPHN</name>